<dbReference type="Gene3D" id="1.20.1280.50">
    <property type="match status" value="1"/>
</dbReference>
<evidence type="ECO:0000313" key="2">
    <source>
        <dbReference type="EMBL" id="RZC71866.1"/>
    </source>
</evidence>
<name>A0A4Y7KG95_PAPSO</name>
<dbReference type="SUPFAM" id="SSF81383">
    <property type="entry name" value="F-box domain"/>
    <property type="match status" value="1"/>
</dbReference>
<organism evidence="2 3">
    <name type="scientific">Papaver somniferum</name>
    <name type="common">Opium poppy</name>
    <dbReference type="NCBI Taxonomy" id="3469"/>
    <lineage>
        <taxon>Eukaryota</taxon>
        <taxon>Viridiplantae</taxon>
        <taxon>Streptophyta</taxon>
        <taxon>Embryophyta</taxon>
        <taxon>Tracheophyta</taxon>
        <taxon>Spermatophyta</taxon>
        <taxon>Magnoliopsida</taxon>
        <taxon>Ranunculales</taxon>
        <taxon>Papaveraceae</taxon>
        <taxon>Papaveroideae</taxon>
        <taxon>Papaver</taxon>
    </lineage>
</organism>
<dbReference type="Proteomes" id="UP000316621">
    <property type="component" value="Chromosome 7"/>
</dbReference>
<dbReference type="Pfam" id="PF07734">
    <property type="entry name" value="FBA_1"/>
    <property type="match status" value="1"/>
</dbReference>
<feature type="domain" description="F-box" evidence="1">
    <location>
        <begin position="31"/>
        <end position="71"/>
    </location>
</feature>
<protein>
    <recommendedName>
        <fullName evidence="1">F-box domain-containing protein</fullName>
    </recommendedName>
</protein>
<dbReference type="Pfam" id="PF00646">
    <property type="entry name" value="F-box"/>
    <property type="match status" value="1"/>
</dbReference>
<dbReference type="InterPro" id="IPR055290">
    <property type="entry name" value="At3g26010-like"/>
</dbReference>
<dbReference type="InterPro" id="IPR001810">
    <property type="entry name" value="F-box_dom"/>
</dbReference>
<dbReference type="SMART" id="SM00256">
    <property type="entry name" value="FBOX"/>
    <property type="match status" value="1"/>
</dbReference>
<dbReference type="STRING" id="3469.A0A4Y7KG95"/>
<dbReference type="Gramene" id="RZC71866">
    <property type="protein sequence ID" value="RZC71866"/>
    <property type="gene ID" value="C5167_035663"/>
</dbReference>
<sequence length="473" mass="54020">MIIDEISGDNLSPEISLPTSLTLSAISIVANNTDLLSEILSRLPPKSLAVSKSVSKQWLSIISEPLFVQNYCLRKLPSVEGLFLTKCSSGVNQEIEYIVLDGKVTESAPVKTLTFVNVQASIRIEQSCNGLFCCSSTRSAIGQPRYYVYSPVTKHFKVLSRPQVNEHGYLWICSASLAFDPLQSPHYKVVCIWRNDMVNHHIEIYSSSTDSWWVSGCPVPAPKIMFYTSGVFWNGSLHWISLRNFSFYFDIDQDLIKVMPMPPTNPGIDKIRVEYFGVCQGHLNLIQTSGSSITRFDILEMESDYSGWNVKYHVNLEALTALYFERPELLNHSRFSVLLVHEEEESSSLVLQIQDKIISYDIRSCSSNAVSLLRIYMMRRREDIFIGTRSNPEFFRDHYRKQTRGSPLVPRLFILQVTVGYPPKGFNMFDGRQLTGLLPFKTFIFFLNVRKYSDSSAPFETLAFNNDPWFIHL</sequence>
<dbReference type="InterPro" id="IPR017451">
    <property type="entry name" value="F-box-assoc_interact_dom"/>
</dbReference>
<dbReference type="EMBL" id="CM010721">
    <property type="protein sequence ID" value="RZC71866.1"/>
    <property type="molecule type" value="Genomic_DNA"/>
</dbReference>
<dbReference type="NCBIfam" id="TIGR01640">
    <property type="entry name" value="F_box_assoc_1"/>
    <property type="match status" value="1"/>
</dbReference>
<evidence type="ECO:0000259" key="1">
    <source>
        <dbReference type="SMART" id="SM00256"/>
    </source>
</evidence>
<proteinExistence type="predicted"/>
<accession>A0A4Y7KG95</accession>
<reference evidence="2 3" key="1">
    <citation type="journal article" date="2018" name="Science">
        <title>The opium poppy genome and morphinan production.</title>
        <authorList>
            <person name="Guo L."/>
            <person name="Winzer T."/>
            <person name="Yang X."/>
            <person name="Li Y."/>
            <person name="Ning Z."/>
            <person name="He Z."/>
            <person name="Teodor R."/>
            <person name="Lu Y."/>
            <person name="Bowser T.A."/>
            <person name="Graham I.A."/>
            <person name="Ye K."/>
        </authorList>
    </citation>
    <scope>NUCLEOTIDE SEQUENCE [LARGE SCALE GENOMIC DNA]</scope>
    <source>
        <strain evidence="3">cv. HN1</strain>
        <tissue evidence="2">Leaves</tissue>
    </source>
</reference>
<dbReference type="InterPro" id="IPR036047">
    <property type="entry name" value="F-box-like_dom_sf"/>
</dbReference>
<dbReference type="InterPro" id="IPR006527">
    <property type="entry name" value="F-box-assoc_dom_typ1"/>
</dbReference>
<dbReference type="OMA" id="THQIAWD"/>
<gene>
    <name evidence="2" type="ORF">C5167_035663</name>
</gene>
<keyword evidence="3" id="KW-1185">Reference proteome</keyword>
<dbReference type="PANTHER" id="PTHR35546:SF25">
    <property type="entry name" value="F-BOX DOMAIN-CONTAINING PROTEIN"/>
    <property type="match status" value="1"/>
</dbReference>
<dbReference type="AlphaFoldDB" id="A0A4Y7KG95"/>
<dbReference type="PANTHER" id="PTHR35546">
    <property type="entry name" value="F-BOX PROTEIN INTERACTION DOMAIN PROTEIN-RELATED"/>
    <property type="match status" value="1"/>
</dbReference>
<evidence type="ECO:0000313" key="3">
    <source>
        <dbReference type="Proteomes" id="UP000316621"/>
    </source>
</evidence>